<evidence type="ECO:0000313" key="2">
    <source>
        <dbReference type="Proteomes" id="UP000518266"/>
    </source>
</evidence>
<dbReference type="EMBL" id="JAAKFY010000017">
    <property type="protein sequence ID" value="KAF3843948.1"/>
    <property type="molecule type" value="Genomic_DNA"/>
</dbReference>
<protein>
    <submittedName>
        <fullName evidence="1">Uncharacterized protein</fullName>
    </submittedName>
</protein>
<dbReference type="Proteomes" id="UP000518266">
    <property type="component" value="Unassembled WGS sequence"/>
</dbReference>
<name>A0A7J5Y6I6_DISMA</name>
<accession>A0A7J5Y6I6</accession>
<dbReference type="AlphaFoldDB" id="A0A7J5Y6I6"/>
<evidence type="ECO:0000313" key="1">
    <source>
        <dbReference type="EMBL" id="KAF3843948.1"/>
    </source>
</evidence>
<proteinExistence type="predicted"/>
<keyword evidence="2" id="KW-1185">Reference proteome</keyword>
<gene>
    <name evidence="1" type="ORF">F7725_015996</name>
</gene>
<comment type="caution">
    <text evidence="1">The sequence shown here is derived from an EMBL/GenBank/DDBJ whole genome shotgun (WGS) entry which is preliminary data.</text>
</comment>
<organism evidence="1 2">
    <name type="scientific">Dissostichus mawsoni</name>
    <name type="common">Antarctic cod</name>
    <dbReference type="NCBI Taxonomy" id="36200"/>
    <lineage>
        <taxon>Eukaryota</taxon>
        <taxon>Metazoa</taxon>
        <taxon>Chordata</taxon>
        <taxon>Craniata</taxon>
        <taxon>Vertebrata</taxon>
        <taxon>Euteleostomi</taxon>
        <taxon>Actinopterygii</taxon>
        <taxon>Neopterygii</taxon>
        <taxon>Teleostei</taxon>
        <taxon>Neoteleostei</taxon>
        <taxon>Acanthomorphata</taxon>
        <taxon>Eupercaria</taxon>
        <taxon>Perciformes</taxon>
        <taxon>Notothenioidei</taxon>
        <taxon>Nototheniidae</taxon>
        <taxon>Dissostichus</taxon>
    </lineage>
</organism>
<sequence>MWACIYQPDDQVQISNPSTALHLLPTRGQLGAHQQGLLVESQVTGGLAVGVVTEEVVVKVWYVAVVSRVRGHGLMWDEPSVGEGHHGGVLLGVARVKVPG</sequence>
<reference evidence="1 2" key="1">
    <citation type="submission" date="2020-03" db="EMBL/GenBank/DDBJ databases">
        <title>Dissostichus mawsoni Genome sequencing and assembly.</title>
        <authorList>
            <person name="Park H."/>
        </authorList>
    </citation>
    <scope>NUCLEOTIDE SEQUENCE [LARGE SCALE GENOMIC DNA]</scope>
    <source>
        <strain evidence="1">DM0001</strain>
        <tissue evidence="1">Muscle</tissue>
    </source>
</reference>